<dbReference type="KEGG" id="sphj:BSL82_06280"/>
<proteinExistence type="predicted"/>
<organism evidence="2 3">
    <name type="scientific">Tardibacter chloracetimidivorans</name>
    <dbReference type="NCBI Taxonomy" id="1921510"/>
    <lineage>
        <taxon>Bacteria</taxon>
        <taxon>Pseudomonadati</taxon>
        <taxon>Pseudomonadota</taxon>
        <taxon>Alphaproteobacteria</taxon>
        <taxon>Sphingomonadales</taxon>
        <taxon>Sphingomonadaceae</taxon>
        <taxon>Tardibacter</taxon>
    </lineage>
</organism>
<evidence type="ECO:0000313" key="2">
    <source>
        <dbReference type="EMBL" id="API58965.1"/>
    </source>
</evidence>
<keyword evidence="1" id="KW-1133">Transmembrane helix</keyword>
<dbReference type="RefSeq" id="WP_072596517.1">
    <property type="nucleotide sequence ID" value="NZ_CP018221.1"/>
</dbReference>
<sequence>MTRTDTVAPPEPLTDDAPFETVTEDEAAPDPGLGDLFRNMLQNVRSFADAKIDLVRAICLARLKAVQASAIALVAAALLCLSALTALLVGLVMALGPIIGPFVATFAVSLGALAVGAILAIYAAGRLKAEFSAPIMDETREPQESYGHDPAQ</sequence>
<accession>A0A1L3ZTL6</accession>
<protein>
    <recommendedName>
        <fullName evidence="4">Phage holin family protein</fullName>
    </recommendedName>
</protein>
<feature type="transmembrane region" description="Helical" evidence="1">
    <location>
        <begin position="70"/>
        <end position="96"/>
    </location>
</feature>
<keyword evidence="1" id="KW-0472">Membrane</keyword>
<evidence type="ECO:0000256" key="1">
    <source>
        <dbReference type="SAM" id="Phobius"/>
    </source>
</evidence>
<dbReference type="Proteomes" id="UP000182063">
    <property type="component" value="Chromosome"/>
</dbReference>
<dbReference type="STRING" id="1921510.BSL82_06280"/>
<evidence type="ECO:0008006" key="4">
    <source>
        <dbReference type="Google" id="ProtNLM"/>
    </source>
</evidence>
<dbReference type="InterPro" id="IPR009937">
    <property type="entry name" value="Phage_holin_3_6"/>
</dbReference>
<name>A0A1L3ZTL6_9SPHN</name>
<keyword evidence="1" id="KW-0812">Transmembrane</keyword>
<feature type="transmembrane region" description="Helical" evidence="1">
    <location>
        <begin position="102"/>
        <end position="124"/>
    </location>
</feature>
<dbReference type="EMBL" id="CP018221">
    <property type="protein sequence ID" value="API58965.1"/>
    <property type="molecule type" value="Genomic_DNA"/>
</dbReference>
<dbReference type="Pfam" id="PF07332">
    <property type="entry name" value="Phage_holin_3_6"/>
    <property type="match status" value="1"/>
</dbReference>
<dbReference type="AlphaFoldDB" id="A0A1L3ZTL6"/>
<gene>
    <name evidence="2" type="ORF">BSL82_06280</name>
</gene>
<reference evidence="3" key="1">
    <citation type="submission" date="2016-11" db="EMBL/GenBank/DDBJ databases">
        <title>Complete Genome Sequence of alachlor-degrading Sphingomonas sp. strain JJ-A5.</title>
        <authorList>
            <person name="Lee H."/>
            <person name="Ka J.-O."/>
        </authorList>
    </citation>
    <scope>NUCLEOTIDE SEQUENCE [LARGE SCALE GENOMIC DNA]</scope>
    <source>
        <strain evidence="3">JJ-A5</strain>
    </source>
</reference>
<evidence type="ECO:0000313" key="3">
    <source>
        <dbReference type="Proteomes" id="UP000182063"/>
    </source>
</evidence>
<keyword evidence="3" id="KW-1185">Reference proteome</keyword>